<dbReference type="SUPFAM" id="SSF51445">
    <property type="entry name" value="(Trans)glycosidases"/>
    <property type="match status" value="1"/>
</dbReference>
<evidence type="ECO:0000256" key="11">
    <source>
        <dbReference type="ARBA" id="ARBA00055588"/>
    </source>
</evidence>
<dbReference type="OrthoDB" id="287365at2"/>
<feature type="chain" id="PRO_5020209954" description="lysozyme" evidence="13">
    <location>
        <begin position="27"/>
        <end position="270"/>
    </location>
</feature>
<evidence type="ECO:0000256" key="10">
    <source>
        <dbReference type="ARBA" id="ARBA00023295"/>
    </source>
</evidence>
<evidence type="ECO:0000256" key="13">
    <source>
        <dbReference type="SAM" id="SignalP"/>
    </source>
</evidence>
<dbReference type="SMART" id="SM00641">
    <property type="entry name" value="Glyco_25"/>
    <property type="match status" value="1"/>
</dbReference>
<organism evidence="14 15">
    <name type="scientific">Labedaea rhizosphaerae</name>
    <dbReference type="NCBI Taxonomy" id="598644"/>
    <lineage>
        <taxon>Bacteria</taxon>
        <taxon>Bacillati</taxon>
        <taxon>Actinomycetota</taxon>
        <taxon>Actinomycetes</taxon>
        <taxon>Pseudonocardiales</taxon>
        <taxon>Pseudonocardiaceae</taxon>
        <taxon>Labedaea</taxon>
    </lineage>
</organism>
<feature type="region of interest" description="Disordered" evidence="12">
    <location>
        <begin position="27"/>
        <end position="60"/>
    </location>
</feature>
<evidence type="ECO:0000256" key="4">
    <source>
        <dbReference type="ARBA" id="ARBA00012732"/>
    </source>
</evidence>
<dbReference type="Proteomes" id="UP000295444">
    <property type="component" value="Unassembled WGS sequence"/>
</dbReference>
<evidence type="ECO:0000313" key="15">
    <source>
        <dbReference type="Proteomes" id="UP000295444"/>
    </source>
</evidence>
<feature type="signal peptide" evidence="13">
    <location>
        <begin position="1"/>
        <end position="26"/>
    </location>
</feature>
<dbReference type="PANTHER" id="PTHR34135:SF2">
    <property type="entry name" value="LYSOZYME"/>
    <property type="match status" value="1"/>
</dbReference>
<gene>
    <name evidence="14" type="ORF">EV186_103475</name>
</gene>
<dbReference type="PANTHER" id="PTHR34135">
    <property type="entry name" value="LYSOZYME"/>
    <property type="match status" value="1"/>
</dbReference>
<keyword evidence="7" id="KW-0081">Bacteriolytic enzyme</keyword>
<evidence type="ECO:0000256" key="3">
    <source>
        <dbReference type="ARBA" id="ARBA00010646"/>
    </source>
</evidence>
<evidence type="ECO:0000256" key="7">
    <source>
        <dbReference type="ARBA" id="ARBA00022638"/>
    </source>
</evidence>
<dbReference type="GO" id="GO:0042742">
    <property type="term" value="P:defense response to bacterium"/>
    <property type="evidence" value="ECO:0007669"/>
    <property type="project" value="UniProtKB-KW"/>
</dbReference>
<dbReference type="GO" id="GO:0016998">
    <property type="term" value="P:cell wall macromolecule catabolic process"/>
    <property type="evidence" value="ECO:0007669"/>
    <property type="project" value="InterPro"/>
</dbReference>
<sequence length="270" mass="28963">MSPLSTVGVVAVVWACALAVPTPASASALAPVSHPERDTAGSTVAAHESEGELPPKVSGTPGIDVSHWQGAIDWREVAKTKEFAYLKATEGTDYRDPNFPDYYTDAYAAGVIRGAYHFALPNRSSGKAQADYFVSHGGAWSADGLTMPPMLDIEYNPYGDTCYGMSPAAMSRWIADFSAEVHERTTRYPVIYTTANWWNQCTGGNRSFAADHPLFVARYASAVGALPSGWTNYTMWQYSSGGAVPGVNGRCDVDTFNGTPQHLLSMATTA</sequence>
<dbReference type="AlphaFoldDB" id="A0A4R6SC07"/>
<evidence type="ECO:0000256" key="5">
    <source>
        <dbReference type="ARBA" id="ARBA00022525"/>
    </source>
</evidence>
<comment type="subcellular location">
    <subcellularLocation>
        <location evidence="2">Secreted</location>
    </subcellularLocation>
</comment>
<evidence type="ECO:0000313" key="14">
    <source>
        <dbReference type="EMBL" id="TDP97511.1"/>
    </source>
</evidence>
<dbReference type="GO" id="GO:0031640">
    <property type="term" value="P:killing of cells of another organism"/>
    <property type="evidence" value="ECO:0007669"/>
    <property type="project" value="UniProtKB-KW"/>
</dbReference>
<dbReference type="GO" id="GO:0005576">
    <property type="term" value="C:extracellular region"/>
    <property type="evidence" value="ECO:0007669"/>
    <property type="project" value="UniProtKB-SubCell"/>
</dbReference>
<evidence type="ECO:0000256" key="2">
    <source>
        <dbReference type="ARBA" id="ARBA00004613"/>
    </source>
</evidence>
<evidence type="ECO:0000256" key="1">
    <source>
        <dbReference type="ARBA" id="ARBA00000632"/>
    </source>
</evidence>
<accession>A0A4R6SC07</accession>
<comment type="similarity">
    <text evidence="3">Belongs to the glycosyl hydrolase 25 family.</text>
</comment>
<evidence type="ECO:0000256" key="6">
    <source>
        <dbReference type="ARBA" id="ARBA00022529"/>
    </source>
</evidence>
<dbReference type="RefSeq" id="WP_133850702.1">
    <property type="nucleotide sequence ID" value="NZ_SNXZ01000003.1"/>
</dbReference>
<evidence type="ECO:0000256" key="8">
    <source>
        <dbReference type="ARBA" id="ARBA00022801"/>
    </source>
</evidence>
<dbReference type="Pfam" id="PF01183">
    <property type="entry name" value="Glyco_hydro_25"/>
    <property type="match status" value="1"/>
</dbReference>
<dbReference type="GO" id="GO:0016052">
    <property type="term" value="P:carbohydrate catabolic process"/>
    <property type="evidence" value="ECO:0007669"/>
    <property type="project" value="TreeGrafter"/>
</dbReference>
<dbReference type="EC" id="3.2.1.17" evidence="4"/>
<dbReference type="CDD" id="cd06412">
    <property type="entry name" value="GH25_CH-type"/>
    <property type="match status" value="1"/>
</dbReference>
<evidence type="ECO:0000256" key="9">
    <source>
        <dbReference type="ARBA" id="ARBA00023157"/>
    </source>
</evidence>
<keyword evidence="5" id="KW-0964">Secreted</keyword>
<dbReference type="GO" id="GO:0003796">
    <property type="term" value="F:lysozyme activity"/>
    <property type="evidence" value="ECO:0007669"/>
    <property type="project" value="UniProtKB-EC"/>
</dbReference>
<dbReference type="InterPro" id="IPR017853">
    <property type="entry name" value="GH"/>
</dbReference>
<keyword evidence="15" id="KW-1185">Reference proteome</keyword>
<comment type="function">
    <text evidence="11">This enzyme has both lysozyme (acetylmuramidase) and diacetylmuramidase activities.</text>
</comment>
<keyword evidence="13" id="KW-0732">Signal</keyword>
<dbReference type="InterPro" id="IPR018077">
    <property type="entry name" value="Glyco_hydro_fam25_subgr"/>
</dbReference>
<evidence type="ECO:0000256" key="12">
    <source>
        <dbReference type="SAM" id="MobiDB-lite"/>
    </source>
</evidence>
<keyword evidence="8" id="KW-0378">Hydrolase</keyword>
<reference evidence="14 15" key="1">
    <citation type="submission" date="2019-03" db="EMBL/GenBank/DDBJ databases">
        <title>Genomic Encyclopedia of Type Strains, Phase IV (KMG-IV): sequencing the most valuable type-strain genomes for metagenomic binning, comparative biology and taxonomic classification.</title>
        <authorList>
            <person name="Goeker M."/>
        </authorList>
    </citation>
    <scope>NUCLEOTIDE SEQUENCE [LARGE SCALE GENOMIC DNA]</scope>
    <source>
        <strain evidence="14 15">DSM 45361</strain>
    </source>
</reference>
<dbReference type="GO" id="GO:0009253">
    <property type="term" value="P:peptidoglycan catabolic process"/>
    <property type="evidence" value="ECO:0007669"/>
    <property type="project" value="InterPro"/>
</dbReference>
<name>A0A4R6SC07_LABRH</name>
<proteinExistence type="inferred from homology"/>
<keyword evidence="10" id="KW-0326">Glycosidase</keyword>
<keyword evidence="9" id="KW-1015">Disulfide bond</keyword>
<dbReference type="InterPro" id="IPR002053">
    <property type="entry name" value="Glyco_hydro_25"/>
</dbReference>
<dbReference type="EMBL" id="SNXZ01000003">
    <property type="protein sequence ID" value="TDP97511.1"/>
    <property type="molecule type" value="Genomic_DNA"/>
</dbReference>
<keyword evidence="6" id="KW-0929">Antimicrobial</keyword>
<comment type="catalytic activity">
    <reaction evidence="1">
        <text>Hydrolysis of (1-&gt;4)-beta-linkages between N-acetylmuramic acid and N-acetyl-D-glucosamine residues in a peptidoglycan and between N-acetyl-D-glucosamine residues in chitodextrins.</text>
        <dbReference type="EC" id="3.2.1.17"/>
    </reaction>
</comment>
<comment type="caution">
    <text evidence="14">The sequence shown here is derived from an EMBL/GenBank/DDBJ whole genome shotgun (WGS) entry which is preliminary data.</text>
</comment>
<dbReference type="PROSITE" id="PS51904">
    <property type="entry name" value="GLYCOSYL_HYDROL_F25_2"/>
    <property type="match status" value="1"/>
</dbReference>
<dbReference type="Gene3D" id="3.20.20.80">
    <property type="entry name" value="Glycosidases"/>
    <property type="match status" value="1"/>
</dbReference>
<dbReference type="FunFam" id="3.20.20.80:FF:000060">
    <property type="entry name" value="Lysozyme M1"/>
    <property type="match status" value="1"/>
</dbReference>
<protein>
    <recommendedName>
        <fullName evidence="4">lysozyme</fullName>
        <ecNumber evidence="4">3.2.1.17</ecNumber>
    </recommendedName>
</protein>